<evidence type="ECO:0000256" key="1">
    <source>
        <dbReference type="HAMAP-Rule" id="MF_00469"/>
    </source>
</evidence>
<organism evidence="3 4">
    <name type="scientific">Xylophilus rhododendri</name>
    <dbReference type="NCBI Taxonomy" id="2697032"/>
    <lineage>
        <taxon>Bacteria</taxon>
        <taxon>Pseudomonadati</taxon>
        <taxon>Pseudomonadota</taxon>
        <taxon>Betaproteobacteria</taxon>
        <taxon>Burkholderiales</taxon>
        <taxon>Xylophilus</taxon>
    </lineage>
</organism>
<dbReference type="InterPro" id="IPR020936">
    <property type="entry name" value="TrhO"/>
</dbReference>
<dbReference type="GO" id="GO:0006400">
    <property type="term" value="P:tRNA modification"/>
    <property type="evidence" value="ECO:0007669"/>
    <property type="project" value="UniProtKB-UniRule"/>
</dbReference>
<proteinExistence type="inferred from homology"/>
<dbReference type="Proteomes" id="UP000464787">
    <property type="component" value="Chromosome"/>
</dbReference>
<dbReference type="SMART" id="SM00450">
    <property type="entry name" value="RHOD"/>
    <property type="match status" value="1"/>
</dbReference>
<dbReference type="RefSeq" id="WP_160554655.1">
    <property type="nucleotide sequence ID" value="NZ_CP047650.1"/>
</dbReference>
<gene>
    <name evidence="1" type="primary">trhO</name>
    <name evidence="3" type="ORF">GT347_24365</name>
</gene>
<dbReference type="GO" id="GO:0016740">
    <property type="term" value="F:transferase activity"/>
    <property type="evidence" value="ECO:0007669"/>
    <property type="project" value="UniProtKB-KW"/>
</dbReference>
<keyword evidence="1" id="KW-0819">tRNA processing</keyword>
<dbReference type="EMBL" id="CP047650">
    <property type="protein sequence ID" value="QHJ00846.1"/>
    <property type="molecule type" value="Genomic_DNA"/>
</dbReference>
<name>A0A857JDU3_9BURK</name>
<dbReference type="HAMAP" id="MF_00469">
    <property type="entry name" value="TrhO"/>
    <property type="match status" value="1"/>
</dbReference>
<dbReference type="PANTHER" id="PTHR43268">
    <property type="entry name" value="THIOSULFATE SULFURTRANSFERASE/RHODANESE-LIKE DOMAIN-CONTAINING PROTEIN 2"/>
    <property type="match status" value="1"/>
</dbReference>
<dbReference type="Gene3D" id="3.30.70.100">
    <property type="match status" value="1"/>
</dbReference>
<dbReference type="Pfam" id="PF17773">
    <property type="entry name" value="UPF0176_N"/>
    <property type="match status" value="1"/>
</dbReference>
<dbReference type="InterPro" id="IPR001763">
    <property type="entry name" value="Rhodanese-like_dom"/>
</dbReference>
<keyword evidence="4" id="KW-1185">Reference proteome</keyword>
<comment type="catalytic activity">
    <reaction evidence="1">
        <text>uridine(34) in tRNA + AH2 + O2 = 5-hydroxyuridine(34) in tRNA + A + H2O</text>
        <dbReference type="Rhea" id="RHEA:64224"/>
        <dbReference type="Rhea" id="RHEA-COMP:11727"/>
        <dbReference type="Rhea" id="RHEA-COMP:13381"/>
        <dbReference type="ChEBI" id="CHEBI:13193"/>
        <dbReference type="ChEBI" id="CHEBI:15377"/>
        <dbReference type="ChEBI" id="CHEBI:15379"/>
        <dbReference type="ChEBI" id="CHEBI:17499"/>
        <dbReference type="ChEBI" id="CHEBI:65315"/>
        <dbReference type="ChEBI" id="CHEBI:136877"/>
    </reaction>
</comment>
<dbReference type="CDD" id="cd01518">
    <property type="entry name" value="RHOD_YceA"/>
    <property type="match status" value="1"/>
</dbReference>
<dbReference type="InterPro" id="IPR036873">
    <property type="entry name" value="Rhodanese-like_dom_sf"/>
</dbReference>
<feature type="domain" description="Rhodanese" evidence="2">
    <location>
        <begin position="129"/>
        <end position="223"/>
    </location>
</feature>
<dbReference type="PANTHER" id="PTHR43268:SF3">
    <property type="entry name" value="RHODANESE-LIKE DOMAIN-CONTAINING PROTEIN 7-RELATED"/>
    <property type="match status" value="1"/>
</dbReference>
<dbReference type="InterPro" id="IPR040503">
    <property type="entry name" value="TRHO_N"/>
</dbReference>
<dbReference type="Pfam" id="PF00581">
    <property type="entry name" value="Rhodanese"/>
    <property type="match status" value="1"/>
</dbReference>
<dbReference type="PROSITE" id="PS50206">
    <property type="entry name" value="RHODANESE_3"/>
    <property type="match status" value="1"/>
</dbReference>
<keyword evidence="1" id="KW-0560">Oxidoreductase</keyword>
<dbReference type="GO" id="GO:0016705">
    <property type="term" value="F:oxidoreductase activity, acting on paired donors, with incorporation or reduction of molecular oxygen"/>
    <property type="evidence" value="ECO:0007669"/>
    <property type="project" value="UniProtKB-UniRule"/>
</dbReference>
<reference evidence="3 4" key="1">
    <citation type="submission" date="2020-01" db="EMBL/GenBank/DDBJ databases">
        <title>Genome sequencing of strain KACC 21265.</title>
        <authorList>
            <person name="Heo J."/>
            <person name="Kim S.-J."/>
            <person name="Kim J.-S."/>
            <person name="Hong S.-B."/>
            <person name="Kwon S.-W."/>
        </authorList>
    </citation>
    <scope>NUCLEOTIDE SEQUENCE [LARGE SCALE GENOMIC DNA]</scope>
    <source>
        <strain evidence="3 4">KACC 21265</strain>
    </source>
</reference>
<dbReference type="KEGG" id="xyk:GT347_24365"/>
<evidence type="ECO:0000313" key="3">
    <source>
        <dbReference type="EMBL" id="QHJ00846.1"/>
    </source>
</evidence>
<sequence length="250" mass="27693">MNSILNISAYRFIALPDAEALRQPLLDRALALGLRGTILLAGEGINLFLAGPAEDVHRFLDDLRLDPRFAGLEAKESWSDRQPFGRMMVKVKPEIIRMNHPAIRPQAGRAPAVDSATLRRWLDAGQDDEGREVVLLDTRNAFEVDHGAFEGAIDWRIEKFTEFPAALREHREEFAGKTVVSYCTGGIRCEKGAILMAEEGLEHVYQLEGGILKYFEEQGGAHYRGGCFVFDDRRVLDASLAAPAAAPSSD</sequence>
<dbReference type="NCBIfam" id="NF003703">
    <property type="entry name" value="PRK05320.1"/>
    <property type="match status" value="1"/>
</dbReference>
<evidence type="ECO:0000259" key="2">
    <source>
        <dbReference type="PROSITE" id="PS50206"/>
    </source>
</evidence>
<dbReference type="AlphaFoldDB" id="A0A857JDU3"/>
<dbReference type="EC" id="1.14.-.-" evidence="1"/>
<comment type="similarity">
    <text evidence="1">Belongs to the TrhO family.</text>
</comment>
<protein>
    <recommendedName>
        <fullName evidence="1">tRNA uridine(34) hydroxylase</fullName>
        <ecNumber evidence="1">1.14.-.-</ecNumber>
    </recommendedName>
    <alternativeName>
        <fullName evidence="1">tRNA hydroxylation protein O</fullName>
    </alternativeName>
</protein>
<comment type="function">
    <text evidence="1">Catalyzes oxygen-dependent 5-hydroxyuridine (ho5U) modification at position 34 in tRNAs.</text>
</comment>
<evidence type="ECO:0000313" key="4">
    <source>
        <dbReference type="Proteomes" id="UP000464787"/>
    </source>
</evidence>
<dbReference type="SUPFAM" id="SSF52821">
    <property type="entry name" value="Rhodanese/Cell cycle control phosphatase"/>
    <property type="match status" value="1"/>
</dbReference>
<accession>A0A857JDU3</accession>
<keyword evidence="3" id="KW-0808">Transferase</keyword>
<dbReference type="Gene3D" id="3.40.250.10">
    <property type="entry name" value="Rhodanese-like domain"/>
    <property type="match status" value="1"/>
</dbReference>